<dbReference type="InterPro" id="IPR010255">
    <property type="entry name" value="Haem_peroxidase_sf"/>
</dbReference>
<dbReference type="PANTHER" id="PTHR11903">
    <property type="entry name" value="PROSTAGLANDIN G/H SYNTHASE"/>
    <property type="match status" value="1"/>
</dbReference>
<keyword evidence="1" id="KW-0479">Metal-binding</keyword>
<dbReference type="GO" id="GO:0006952">
    <property type="term" value="P:defense response"/>
    <property type="evidence" value="ECO:0007669"/>
    <property type="project" value="UniProtKB-KW"/>
</dbReference>
<dbReference type="GO" id="GO:0004666">
    <property type="term" value="F:prostaglandin-endoperoxide synthase activity"/>
    <property type="evidence" value="ECO:0007669"/>
    <property type="project" value="UniProtKB-EC"/>
</dbReference>
<keyword evidence="2" id="KW-0611">Plant defense</keyword>
<dbReference type="GO" id="GO:0006979">
    <property type="term" value="P:response to oxidative stress"/>
    <property type="evidence" value="ECO:0007669"/>
    <property type="project" value="InterPro"/>
</dbReference>
<dbReference type="SUPFAM" id="SSF48113">
    <property type="entry name" value="Heme-dependent peroxidases"/>
    <property type="match status" value="1"/>
</dbReference>
<organism evidence="6 7">
    <name type="scientific">Desmophyllum pertusum</name>
    <dbReference type="NCBI Taxonomy" id="174260"/>
    <lineage>
        <taxon>Eukaryota</taxon>
        <taxon>Metazoa</taxon>
        <taxon>Cnidaria</taxon>
        <taxon>Anthozoa</taxon>
        <taxon>Hexacorallia</taxon>
        <taxon>Scleractinia</taxon>
        <taxon>Caryophylliina</taxon>
        <taxon>Caryophylliidae</taxon>
        <taxon>Desmophyllum</taxon>
    </lineage>
</organism>
<accession>A0A9X0A658</accession>
<dbReference type="Pfam" id="PF03098">
    <property type="entry name" value="An_peroxidase"/>
    <property type="match status" value="1"/>
</dbReference>
<keyword evidence="4 6" id="KW-0560">Oxidoreductase</keyword>
<keyword evidence="3" id="KW-0223">Dioxygenase</keyword>
<dbReference type="EMBL" id="MU825397">
    <property type="protein sequence ID" value="KAJ7394161.1"/>
    <property type="molecule type" value="Genomic_DNA"/>
</dbReference>
<evidence type="ECO:0000313" key="6">
    <source>
        <dbReference type="EMBL" id="KAJ7394161.1"/>
    </source>
</evidence>
<evidence type="ECO:0000256" key="4">
    <source>
        <dbReference type="ARBA" id="ARBA00023002"/>
    </source>
</evidence>
<comment type="caution">
    <text evidence="6">The sequence shown here is derived from an EMBL/GenBank/DDBJ whole genome shotgun (WGS) entry which is preliminary data.</text>
</comment>
<reference evidence="6" key="1">
    <citation type="submission" date="2023-01" db="EMBL/GenBank/DDBJ databases">
        <title>Genome assembly of the deep-sea coral Lophelia pertusa.</title>
        <authorList>
            <person name="Herrera S."/>
            <person name="Cordes E."/>
        </authorList>
    </citation>
    <scope>NUCLEOTIDE SEQUENCE</scope>
    <source>
        <strain evidence="6">USNM1676648</strain>
        <tissue evidence="6">Polyp</tissue>
    </source>
</reference>
<evidence type="ECO:0000256" key="5">
    <source>
        <dbReference type="ARBA" id="ARBA00023004"/>
    </source>
</evidence>
<sequence>MLAKNHPDWTDDRLFQTARLINAAQIVQIHTREWTAAILNTDFIHESLFAQWYGKLSPRVAKLMKDLNITLGANTFPSHIGNPPDYRGFLSL</sequence>
<dbReference type="Gene3D" id="1.10.640.10">
    <property type="entry name" value="Haem peroxidase domain superfamily, animal type"/>
    <property type="match status" value="1"/>
</dbReference>
<keyword evidence="5" id="KW-0408">Iron</keyword>
<dbReference type="PROSITE" id="PS50292">
    <property type="entry name" value="PEROXIDASE_3"/>
    <property type="match status" value="1"/>
</dbReference>
<dbReference type="InterPro" id="IPR050783">
    <property type="entry name" value="Oxylipin_biosynth_metab"/>
</dbReference>
<dbReference type="Proteomes" id="UP001163046">
    <property type="component" value="Unassembled WGS sequence"/>
</dbReference>
<dbReference type="InterPro" id="IPR019791">
    <property type="entry name" value="Haem_peroxidase_animal"/>
</dbReference>
<dbReference type="GO" id="GO:0016702">
    <property type="term" value="F:oxidoreductase activity, acting on single donors with incorporation of molecular oxygen, incorporation of two atoms of oxygen"/>
    <property type="evidence" value="ECO:0007669"/>
    <property type="project" value="TreeGrafter"/>
</dbReference>
<dbReference type="GO" id="GO:0004601">
    <property type="term" value="F:peroxidase activity"/>
    <property type="evidence" value="ECO:0007669"/>
    <property type="project" value="InterPro"/>
</dbReference>
<dbReference type="GO" id="GO:0006631">
    <property type="term" value="P:fatty acid metabolic process"/>
    <property type="evidence" value="ECO:0007669"/>
    <property type="project" value="UniProtKB-ARBA"/>
</dbReference>
<evidence type="ECO:0000256" key="3">
    <source>
        <dbReference type="ARBA" id="ARBA00022964"/>
    </source>
</evidence>
<proteinExistence type="predicted"/>
<dbReference type="AlphaFoldDB" id="A0A9X0A658"/>
<dbReference type="InterPro" id="IPR037120">
    <property type="entry name" value="Haem_peroxidase_sf_animal"/>
</dbReference>
<dbReference type="OrthoDB" id="823504at2759"/>
<evidence type="ECO:0000256" key="1">
    <source>
        <dbReference type="ARBA" id="ARBA00022723"/>
    </source>
</evidence>
<dbReference type="PANTHER" id="PTHR11903:SF11">
    <property type="entry name" value="ALPHA-DIOXYGENASE 1"/>
    <property type="match status" value="1"/>
</dbReference>
<dbReference type="GO" id="GO:0046872">
    <property type="term" value="F:metal ion binding"/>
    <property type="evidence" value="ECO:0007669"/>
    <property type="project" value="UniProtKB-KW"/>
</dbReference>
<protein>
    <submittedName>
        <fullName evidence="6">Prostaglandin G/H synthase 1</fullName>
        <ecNumber evidence="6">1.14.99.1</ecNumber>
    </submittedName>
</protein>
<keyword evidence="7" id="KW-1185">Reference proteome</keyword>
<dbReference type="EC" id="1.14.99.1" evidence="6"/>
<evidence type="ECO:0000313" key="7">
    <source>
        <dbReference type="Proteomes" id="UP001163046"/>
    </source>
</evidence>
<evidence type="ECO:0000256" key="2">
    <source>
        <dbReference type="ARBA" id="ARBA00022821"/>
    </source>
</evidence>
<dbReference type="GO" id="GO:0020037">
    <property type="term" value="F:heme binding"/>
    <property type="evidence" value="ECO:0007669"/>
    <property type="project" value="InterPro"/>
</dbReference>
<name>A0A9X0A658_9CNID</name>
<gene>
    <name evidence="6" type="primary">PTGS1_3</name>
    <name evidence="6" type="ORF">OS493_003840</name>
</gene>